<organism evidence="3 4">
    <name type="scientific">Streptomyces plumbiresistens</name>
    <dbReference type="NCBI Taxonomy" id="511811"/>
    <lineage>
        <taxon>Bacteria</taxon>
        <taxon>Bacillati</taxon>
        <taxon>Actinomycetota</taxon>
        <taxon>Actinomycetes</taxon>
        <taxon>Kitasatosporales</taxon>
        <taxon>Streptomycetaceae</taxon>
        <taxon>Streptomyces</taxon>
    </lineage>
</organism>
<dbReference type="Proteomes" id="UP001500456">
    <property type="component" value="Unassembled WGS sequence"/>
</dbReference>
<feature type="region of interest" description="Disordered" evidence="1">
    <location>
        <begin position="92"/>
        <end position="112"/>
    </location>
</feature>
<evidence type="ECO:0000259" key="2">
    <source>
        <dbReference type="Pfam" id="PF00753"/>
    </source>
</evidence>
<dbReference type="SUPFAM" id="SSF56281">
    <property type="entry name" value="Metallo-hydrolase/oxidoreductase"/>
    <property type="match status" value="1"/>
</dbReference>
<protein>
    <recommendedName>
        <fullName evidence="2">Metallo-beta-lactamase domain-containing protein</fullName>
    </recommendedName>
</protein>
<dbReference type="InterPro" id="IPR036866">
    <property type="entry name" value="RibonucZ/Hydroxyglut_hydro"/>
</dbReference>
<dbReference type="Pfam" id="PF00753">
    <property type="entry name" value="Lactamase_B"/>
    <property type="match status" value="1"/>
</dbReference>
<dbReference type="InterPro" id="IPR001279">
    <property type="entry name" value="Metallo-B-lactamas"/>
</dbReference>
<proteinExistence type="predicted"/>
<keyword evidence="4" id="KW-1185">Reference proteome</keyword>
<accession>A0ABP7SM03</accession>
<sequence length="112" mass="11766">MSARIEHLVTSGQFFLDGGTWDVENNVWIVGDDSEVIVIDAAHDTDAIARAVGERTLRAVVCTHAHNDHINAAPNSPPAPAHRSSCIWTTGCSGSRPTPTGHPTAISATADA</sequence>
<evidence type="ECO:0000256" key="1">
    <source>
        <dbReference type="SAM" id="MobiDB-lite"/>
    </source>
</evidence>
<gene>
    <name evidence="3" type="ORF">GCM10022232_64980</name>
</gene>
<feature type="domain" description="Metallo-beta-lactamase" evidence="2">
    <location>
        <begin position="24"/>
        <end position="75"/>
    </location>
</feature>
<dbReference type="Gene3D" id="3.60.15.10">
    <property type="entry name" value="Ribonuclease Z/Hydroxyacylglutathione hydrolase-like"/>
    <property type="match status" value="1"/>
</dbReference>
<dbReference type="EMBL" id="BAAAZX010000021">
    <property type="protein sequence ID" value="GAA4013628.1"/>
    <property type="molecule type" value="Genomic_DNA"/>
</dbReference>
<evidence type="ECO:0000313" key="4">
    <source>
        <dbReference type="Proteomes" id="UP001500456"/>
    </source>
</evidence>
<reference evidence="4" key="1">
    <citation type="journal article" date="2019" name="Int. J. Syst. Evol. Microbiol.">
        <title>The Global Catalogue of Microorganisms (GCM) 10K type strain sequencing project: providing services to taxonomists for standard genome sequencing and annotation.</title>
        <authorList>
            <consortium name="The Broad Institute Genomics Platform"/>
            <consortium name="The Broad Institute Genome Sequencing Center for Infectious Disease"/>
            <person name="Wu L."/>
            <person name="Ma J."/>
        </authorList>
    </citation>
    <scope>NUCLEOTIDE SEQUENCE [LARGE SCALE GENOMIC DNA]</scope>
    <source>
        <strain evidence="4">JCM 16924</strain>
    </source>
</reference>
<comment type="caution">
    <text evidence="3">The sequence shown here is derived from an EMBL/GenBank/DDBJ whole genome shotgun (WGS) entry which is preliminary data.</text>
</comment>
<evidence type="ECO:0000313" key="3">
    <source>
        <dbReference type="EMBL" id="GAA4013628.1"/>
    </source>
</evidence>
<name>A0ABP7SM03_9ACTN</name>